<dbReference type="EMBL" id="KL198018">
    <property type="protein sequence ID" value="KDQ19965.1"/>
    <property type="molecule type" value="Genomic_DNA"/>
</dbReference>
<dbReference type="AlphaFoldDB" id="A0A067MZ36"/>
<evidence type="ECO:0000313" key="4">
    <source>
        <dbReference type="EMBL" id="KDQ19965.1"/>
    </source>
</evidence>
<keyword evidence="2" id="KW-0472">Membrane</keyword>
<keyword evidence="3" id="KW-0732">Signal</keyword>
<keyword evidence="2" id="KW-0812">Transmembrane</keyword>
<dbReference type="Gene3D" id="2.60.120.260">
    <property type="entry name" value="Galactose-binding domain-like"/>
    <property type="match status" value="1"/>
</dbReference>
<dbReference type="InParanoid" id="A0A067MZ36"/>
<reference evidence="5" key="1">
    <citation type="journal article" date="2014" name="Proc. Natl. Acad. Sci. U.S.A.">
        <title>Extensive sampling of basidiomycete genomes demonstrates inadequacy of the white-rot/brown-rot paradigm for wood decay fungi.</title>
        <authorList>
            <person name="Riley R."/>
            <person name="Salamov A.A."/>
            <person name="Brown D.W."/>
            <person name="Nagy L.G."/>
            <person name="Floudas D."/>
            <person name="Held B.W."/>
            <person name="Levasseur A."/>
            <person name="Lombard V."/>
            <person name="Morin E."/>
            <person name="Otillar R."/>
            <person name="Lindquist E.A."/>
            <person name="Sun H."/>
            <person name="LaButti K.M."/>
            <person name="Schmutz J."/>
            <person name="Jabbour D."/>
            <person name="Luo H."/>
            <person name="Baker S.E."/>
            <person name="Pisabarro A.G."/>
            <person name="Walton J.D."/>
            <person name="Blanchette R.A."/>
            <person name="Henrissat B."/>
            <person name="Martin F."/>
            <person name="Cullen D."/>
            <person name="Hibbett D.S."/>
            <person name="Grigoriev I.V."/>
        </authorList>
    </citation>
    <scope>NUCLEOTIDE SEQUENCE [LARGE SCALE GENOMIC DNA]</scope>
    <source>
        <strain evidence="5">FD-172 SS1</strain>
    </source>
</reference>
<feature type="signal peptide" evidence="3">
    <location>
        <begin position="1"/>
        <end position="23"/>
    </location>
</feature>
<evidence type="ECO:0008006" key="6">
    <source>
        <dbReference type="Google" id="ProtNLM"/>
    </source>
</evidence>
<feature type="chain" id="PRO_5001641680" description="Mid2 domain-containing protein" evidence="3">
    <location>
        <begin position="24"/>
        <end position="296"/>
    </location>
</feature>
<protein>
    <recommendedName>
        <fullName evidence="6">Mid2 domain-containing protein</fullName>
    </recommendedName>
</protein>
<evidence type="ECO:0000256" key="2">
    <source>
        <dbReference type="SAM" id="Phobius"/>
    </source>
</evidence>
<evidence type="ECO:0000256" key="1">
    <source>
        <dbReference type="SAM" id="MobiDB-lite"/>
    </source>
</evidence>
<feature type="region of interest" description="Disordered" evidence="1">
    <location>
        <begin position="161"/>
        <end position="181"/>
    </location>
</feature>
<feature type="transmembrane region" description="Helical" evidence="2">
    <location>
        <begin position="185"/>
        <end position="209"/>
    </location>
</feature>
<dbReference type="Proteomes" id="UP000027195">
    <property type="component" value="Unassembled WGS sequence"/>
</dbReference>
<sequence>MTRRFRQLSRRFVILCNLGAVLCAAARLTTVQHDDDRLRYSGDWSTHSVVNAVYNFEYKDTVKRGSSVTLDFEGYLIEYWSVRGPTAGGMCSIDIDGQYLGTVNGSKIWDYESPLILFQRHDLDPSQKHTITVTAVDADTQAPCRVDSFVHTSSAPTRPVYAVESPTGVPIDTPPRNRPSSGTPVGAIVGGVVGGVAVLLLTGVLIWYLKRRGVQEELPDNIIFPETTPRNTQTHSQVSSNQITYPADHGGIYPGFPDPQWGSDVSAAPAGLYHRPVAGPSNYPQTYYHPNPNRYS</sequence>
<evidence type="ECO:0000256" key="3">
    <source>
        <dbReference type="SAM" id="SignalP"/>
    </source>
</evidence>
<dbReference type="HOGENOM" id="CLU_076129_0_0_1"/>
<accession>A0A067MZ36</accession>
<evidence type="ECO:0000313" key="5">
    <source>
        <dbReference type="Proteomes" id="UP000027195"/>
    </source>
</evidence>
<proteinExistence type="predicted"/>
<gene>
    <name evidence="4" type="ORF">BOTBODRAFT_632205</name>
</gene>
<name>A0A067MZ36_BOTB1</name>
<organism evidence="4 5">
    <name type="scientific">Botryobasidium botryosum (strain FD-172 SS1)</name>
    <dbReference type="NCBI Taxonomy" id="930990"/>
    <lineage>
        <taxon>Eukaryota</taxon>
        <taxon>Fungi</taxon>
        <taxon>Dikarya</taxon>
        <taxon>Basidiomycota</taxon>
        <taxon>Agaricomycotina</taxon>
        <taxon>Agaricomycetes</taxon>
        <taxon>Cantharellales</taxon>
        <taxon>Botryobasidiaceae</taxon>
        <taxon>Botryobasidium</taxon>
    </lineage>
</organism>
<keyword evidence="2" id="KW-1133">Transmembrane helix</keyword>
<keyword evidence="5" id="KW-1185">Reference proteome</keyword>